<accession>A0A1Y2G347</accession>
<dbReference type="InParanoid" id="A0A1Y2G347"/>
<keyword evidence="2" id="KW-1185">Reference proteome</keyword>
<proteinExistence type="predicted"/>
<protein>
    <submittedName>
        <fullName evidence="1">Uncharacterized protein</fullName>
    </submittedName>
</protein>
<dbReference type="AlphaFoldDB" id="A0A1Y2G347"/>
<name>A0A1Y2G347_9BASI</name>
<organism evidence="1 2">
    <name type="scientific">Leucosporidium creatinivorum</name>
    <dbReference type="NCBI Taxonomy" id="106004"/>
    <lineage>
        <taxon>Eukaryota</taxon>
        <taxon>Fungi</taxon>
        <taxon>Dikarya</taxon>
        <taxon>Basidiomycota</taxon>
        <taxon>Pucciniomycotina</taxon>
        <taxon>Microbotryomycetes</taxon>
        <taxon>Leucosporidiales</taxon>
        <taxon>Leucosporidium</taxon>
    </lineage>
</organism>
<sequence>MSVFLLPLLRCSALDLRFSLSLPHSHAMRLLLSTLIAIASYSDGGILYWENDQCIPFTLEDGTTIEQLNFCHAARCTSNRGTDCATLAIKSVWVRESYPFTSYEKITKKLGAGAVCEEVQRKRGSASMWQRS</sequence>
<gene>
    <name evidence="1" type="ORF">BCR35DRAFT_77004</name>
</gene>
<dbReference type="Proteomes" id="UP000193467">
    <property type="component" value="Unassembled WGS sequence"/>
</dbReference>
<evidence type="ECO:0000313" key="1">
    <source>
        <dbReference type="EMBL" id="ORY91794.1"/>
    </source>
</evidence>
<evidence type="ECO:0000313" key="2">
    <source>
        <dbReference type="Proteomes" id="UP000193467"/>
    </source>
</evidence>
<reference evidence="1 2" key="1">
    <citation type="submission" date="2016-07" db="EMBL/GenBank/DDBJ databases">
        <title>Pervasive Adenine N6-methylation of Active Genes in Fungi.</title>
        <authorList>
            <consortium name="DOE Joint Genome Institute"/>
            <person name="Mondo S.J."/>
            <person name="Dannebaum R.O."/>
            <person name="Kuo R.C."/>
            <person name="Labutti K."/>
            <person name="Haridas S."/>
            <person name="Kuo A."/>
            <person name="Salamov A."/>
            <person name="Ahrendt S.R."/>
            <person name="Lipzen A."/>
            <person name="Sullivan W."/>
            <person name="Andreopoulos W.B."/>
            <person name="Clum A."/>
            <person name="Lindquist E."/>
            <person name="Daum C."/>
            <person name="Ramamoorthy G.K."/>
            <person name="Gryganskyi A."/>
            <person name="Culley D."/>
            <person name="Magnuson J.K."/>
            <person name="James T.Y."/>
            <person name="O'Malley M.A."/>
            <person name="Stajich J.E."/>
            <person name="Spatafora J.W."/>
            <person name="Visel A."/>
            <person name="Grigoriev I.V."/>
        </authorList>
    </citation>
    <scope>NUCLEOTIDE SEQUENCE [LARGE SCALE GENOMIC DNA]</scope>
    <source>
        <strain evidence="1 2">62-1032</strain>
    </source>
</reference>
<dbReference type="EMBL" id="MCGR01000002">
    <property type="protein sequence ID" value="ORY91794.1"/>
    <property type="molecule type" value="Genomic_DNA"/>
</dbReference>
<comment type="caution">
    <text evidence="1">The sequence shown here is derived from an EMBL/GenBank/DDBJ whole genome shotgun (WGS) entry which is preliminary data.</text>
</comment>